<organism evidence="1 2">
    <name type="scientific">Frankliniella fusca</name>
    <dbReference type="NCBI Taxonomy" id="407009"/>
    <lineage>
        <taxon>Eukaryota</taxon>
        <taxon>Metazoa</taxon>
        <taxon>Ecdysozoa</taxon>
        <taxon>Arthropoda</taxon>
        <taxon>Hexapoda</taxon>
        <taxon>Insecta</taxon>
        <taxon>Pterygota</taxon>
        <taxon>Neoptera</taxon>
        <taxon>Paraneoptera</taxon>
        <taxon>Thysanoptera</taxon>
        <taxon>Terebrantia</taxon>
        <taxon>Thripoidea</taxon>
        <taxon>Thripidae</taxon>
        <taxon>Frankliniella</taxon>
    </lineage>
</organism>
<dbReference type="PANTHER" id="PTHR46409:SF1">
    <property type="entry name" value="HTH PSQ-TYPE DOMAIN-CONTAINING PROTEIN"/>
    <property type="match status" value="1"/>
</dbReference>
<dbReference type="Proteomes" id="UP001219518">
    <property type="component" value="Unassembled WGS sequence"/>
</dbReference>
<evidence type="ECO:0000313" key="2">
    <source>
        <dbReference type="Proteomes" id="UP001219518"/>
    </source>
</evidence>
<protein>
    <submittedName>
        <fullName evidence="1">Differentially expressed in FDCP 6</fullName>
    </submittedName>
</protein>
<dbReference type="AlphaFoldDB" id="A0AAE1I125"/>
<reference evidence="1" key="2">
    <citation type="journal article" date="2023" name="BMC Genomics">
        <title>Pest status, molecular evolution, and epigenetic factors derived from the genome assembly of Frankliniella fusca, a thysanopteran phytovirus vector.</title>
        <authorList>
            <person name="Catto M.A."/>
            <person name="Labadie P.E."/>
            <person name="Jacobson A.L."/>
            <person name="Kennedy G.G."/>
            <person name="Srinivasan R."/>
            <person name="Hunt B.G."/>
        </authorList>
    </citation>
    <scope>NUCLEOTIDE SEQUENCE</scope>
    <source>
        <strain evidence="1">PL_HMW_Pooled</strain>
    </source>
</reference>
<name>A0AAE1I125_9NEOP</name>
<dbReference type="EMBL" id="JAHWGI010001416">
    <property type="protein sequence ID" value="KAK3931063.1"/>
    <property type="molecule type" value="Genomic_DNA"/>
</dbReference>
<proteinExistence type="predicted"/>
<accession>A0AAE1I125</accession>
<comment type="caution">
    <text evidence="1">The sequence shown here is derived from an EMBL/GenBank/DDBJ whole genome shotgun (WGS) entry which is preliminary data.</text>
</comment>
<keyword evidence="2" id="KW-1185">Reference proteome</keyword>
<dbReference type="PANTHER" id="PTHR46409">
    <property type="entry name" value="HTH PSQ-TYPE DOMAIN-CONTAINING PROTEIN"/>
    <property type="match status" value="1"/>
</dbReference>
<gene>
    <name evidence="1" type="ORF">KUF71_024975</name>
</gene>
<evidence type="ECO:0000313" key="1">
    <source>
        <dbReference type="EMBL" id="KAK3931063.1"/>
    </source>
</evidence>
<sequence>METFDGATGGPNTWTGPIGQQLKTCQELPVVKFQPIALDLPDPELDSAVLSTDQRYCLDIARAISTGTCPPALAARDPGIVNHSRWGTTANRVMRVYIGTRRPSAALKHIVTIIIKLYVPMWFAVKMRWQCWEGPKHITKMVILSRQFPKKYRDVLQKYIQNNAYFAHPENVLVAMVKDDRAEVRRLGVQRVLQARSQPAAAVGEVRRFTVPQLNFSATDYVEIVDWNSVPVTPPPLLAHIPSAELEAMLLLPETPAIHIPAFPCHCQAVERAVKMVTEAAANASTPDDRDGNIRQKIASRRLMPEFKTKKDYRLNT</sequence>
<reference evidence="1" key="1">
    <citation type="submission" date="2021-07" db="EMBL/GenBank/DDBJ databases">
        <authorList>
            <person name="Catto M.A."/>
            <person name="Jacobson A."/>
            <person name="Kennedy G."/>
            <person name="Labadie P."/>
            <person name="Hunt B.G."/>
            <person name="Srinivasan R."/>
        </authorList>
    </citation>
    <scope>NUCLEOTIDE SEQUENCE</scope>
    <source>
        <strain evidence="1">PL_HMW_Pooled</strain>
        <tissue evidence="1">Head</tissue>
    </source>
</reference>